<proteinExistence type="predicted"/>
<gene>
    <name evidence="1" type="ORF">SAMN02745168_0462</name>
</gene>
<evidence type="ECO:0000313" key="1">
    <source>
        <dbReference type="EMBL" id="SMC36217.1"/>
    </source>
</evidence>
<dbReference type="GO" id="GO:0010181">
    <property type="term" value="F:FMN binding"/>
    <property type="evidence" value="ECO:0007669"/>
    <property type="project" value="InterPro"/>
</dbReference>
<reference evidence="1 2" key="1">
    <citation type="submission" date="2017-04" db="EMBL/GenBank/DDBJ databases">
        <authorList>
            <person name="Afonso C.L."/>
            <person name="Miller P.J."/>
            <person name="Scott M.A."/>
            <person name="Spackman E."/>
            <person name="Goraichik I."/>
            <person name="Dimitrov K.M."/>
            <person name="Suarez D.L."/>
            <person name="Swayne D.E."/>
        </authorList>
    </citation>
    <scope>NUCLEOTIDE SEQUENCE [LARGE SCALE GENOMIC DNA]</scope>
    <source>
        <strain evidence="1 2">DSM 12816</strain>
    </source>
</reference>
<protein>
    <recommendedName>
        <fullName evidence="3">Flavodoxin</fullName>
    </recommendedName>
</protein>
<dbReference type="GO" id="GO:0009055">
    <property type="term" value="F:electron transfer activity"/>
    <property type="evidence" value="ECO:0007669"/>
    <property type="project" value="InterPro"/>
</dbReference>
<dbReference type="STRING" id="1122930.SAMN02745168_0462"/>
<dbReference type="InterPro" id="IPR029039">
    <property type="entry name" value="Flavoprotein-like_sf"/>
</dbReference>
<evidence type="ECO:0000313" key="2">
    <source>
        <dbReference type="Proteomes" id="UP000192790"/>
    </source>
</evidence>
<name>A0A1W1YJ73_9FIRM</name>
<dbReference type="RefSeq" id="WP_084233104.1">
    <property type="nucleotide sequence ID" value="NZ_FWXW01000001.1"/>
</dbReference>
<dbReference type="InterPro" id="IPR001226">
    <property type="entry name" value="Flavodoxin_CS"/>
</dbReference>
<accession>A0A1W1YJ73</accession>
<dbReference type="EMBL" id="FWXW01000001">
    <property type="protein sequence ID" value="SMC36217.1"/>
    <property type="molecule type" value="Genomic_DNA"/>
</dbReference>
<dbReference type="PROSITE" id="PS00201">
    <property type="entry name" value="FLAVODOXIN"/>
    <property type="match status" value="1"/>
</dbReference>
<dbReference type="SUPFAM" id="SSF52218">
    <property type="entry name" value="Flavoproteins"/>
    <property type="match status" value="1"/>
</dbReference>
<sequence>MKTLLVYYTRTGKTETAAKEIASRIGGDLVRIDDGRDRKGILGFILAGFDSVSERSTGLLPVELPAPLADYGLVVVCSPVWAARLSPVVRTFLSTYGHALPAAAWLLTRAGTNAYETLFDAMDSLSGNRRIAAVSLQPGDHLYGGMLDAFVREISGAAGSSGK</sequence>
<dbReference type="OrthoDB" id="9806505at2"/>
<dbReference type="Gene3D" id="3.40.50.360">
    <property type="match status" value="1"/>
</dbReference>
<keyword evidence="2" id="KW-1185">Reference proteome</keyword>
<dbReference type="AlphaFoldDB" id="A0A1W1YJ73"/>
<dbReference type="Proteomes" id="UP000192790">
    <property type="component" value="Unassembled WGS sequence"/>
</dbReference>
<organism evidence="1 2">
    <name type="scientific">Papillibacter cinnamivorans DSM 12816</name>
    <dbReference type="NCBI Taxonomy" id="1122930"/>
    <lineage>
        <taxon>Bacteria</taxon>
        <taxon>Bacillati</taxon>
        <taxon>Bacillota</taxon>
        <taxon>Clostridia</taxon>
        <taxon>Eubacteriales</taxon>
        <taxon>Oscillospiraceae</taxon>
        <taxon>Papillibacter</taxon>
    </lineage>
</organism>
<evidence type="ECO:0008006" key="3">
    <source>
        <dbReference type="Google" id="ProtNLM"/>
    </source>
</evidence>